<protein>
    <submittedName>
        <fullName evidence="4">Potassium transporter Kup</fullName>
    </submittedName>
</protein>
<feature type="transmembrane region" description="Helical" evidence="2">
    <location>
        <begin position="38"/>
        <end position="55"/>
    </location>
</feature>
<evidence type="ECO:0000259" key="3">
    <source>
        <dbReference type="Pfam" id="PF02705"/>
    </source>
</evidence>
<comment type="caution">
    <text evidence="4">The sequence shown here is derived from an EMBL/GenBank/DDBJ whole genome shotgun (WGS) entry which is preliminary data.</text>
</comment>
<dbReference type="PANTHER" id="PTHR30540">
    <property type="entry name" value="OSMOTIC STRESS POTASSIUM TRANSPORTER"/>
    <property type="match status" value="1"/>
</dbReference>
<dbReference type="GO" id="GO:0016020">
    <property type="term" value="C:membrane"/>
    <property type="evidence" value="ECO:0007669"/>
    <property type="project" value="InterPro"/>
</dbReference>
<evidence type="ECO:0000313" key="5">
    <source>
        <dbReference type="Proteomes" id="UP000268313"/>
    </source>
</evidence>
<evidence type="ECO:0000256" key="1">
    <source>
        <dbReference type="ARBA" id="ARBA00007019"/>
    </source>
</evidence>
<keyword evidence="5" id="KW-1185">Reference proteome</keyword>
<dbReference type="AlphaFoldDB" id="A0A3A8J7G0"/>
<dbReference type="Pfam" id="PF02705">
    <property type="entry name" value="K_trans"/>
    <property type="match status" value="1"/>
</dbReference>
<reference evidence="5" key="1">
    <citation type="submission" date="2018-09" db="EMBL/GenBank/DDBJ databases">
        <authorList>
            <person name="Livingstone P.G."/>
            <person name="Whitworth D.E."/>
        </authorList>
    </citation>
    <scope>NUCLEOTIDE SEQUENCE [LARGE SCALE GENOMIC DNA]</scope>
    <source>
        <strain evidence="5">CA043D</strain>
    </source>
</reference>
<dbReference type="InterPro" id="IPR003855">
    <property type="entry name" value="K+_transporter"/>
</dbReference>
<keyword evidence="2" id="KW-0812">Transmembrane</keyword>
<organism evidence="4 5">
    <name type="scientific">Corallococcus carmarthensis</name>
    <dbReference type="NCBI Taxonomy" id="2316728"/>
    <lineage>
        <taxon>Bacteria</taxon>
        <taxon>Pseudomonadati</taxon>
        <taxon>Myxococcota</taxon>
        <taxon>Myxococcia</taxon>
        <taxon>Myxococcales</taxon>
        <taxon>Cystobacterineae</taxon>
        <taxon>Myxococcaceae</taxon>
        <taxon>Corallococcus</taxon>
    </lineage>
</organism>
<gene>
    <name evidence="4" type="ORF">D7X32_44730</name>
</gene>
<dbReference type="InterPro" id="IPR053951">
    <property type="entry name" value="K_trans_N"/>
</dbReference>
<name>A0A3A8J7G0_9BACT</name>
<accession>A0A3A8J7G0</accession>
<feature type="transmembrane region" description="Helical" evidence="2">
    <location>
        <begin position="106"/>
        <end position="129"/>
    </location>
</feature>
<feature type="non-terminal residue" evidence="4">
    <location>
        <position position="131"/>
    </location>
</feature>
<feature type="domain" description="K+ potassium transporter integral membrane" evidence="3">
    <location>
        <begin position="2"/>
        <end position="131"/>
    </location>
</feature>
<dbReference type="EMBL" id="RAWE01000510">
    <property type="protein sequence ID" value="RKG91727.1"/>
    <property type="molecule type" value="Genomic_DNA"/>
</dbReference>
<keyword evidence="2" id="KW-1133">Transmembrane helix</keyword>
<dbReference type="RefSeq" id="WP_208752797.1">
    <property type="nucleotide sequence ID" value="NZ_RAWE01000510.1"/>
</dbReference>
<evidence type="ECO:0000313" key="4">
    <source>
        <dbReference type="EMBL" id="RKG91727.1"/>
    </source>
</evidence>
<feature type="non-terminal residue" evidence="4">
    <location>
        <position position="1"/>
    </location>
</feature>
<evidence type="ECO:0000256" key="2">
    <source>
        <dbReference type="SAM" id="Phobius"/>
    </source>
</evidence>
<comment type="similarity">
    <text evidence="1">Belongs to the HAK/KUP transporter (TC 2.A.72) family.</text>
</comment>
<dbReference type="GO" id="GO:0015079">
    <property type="term" value="F:potassium ion transmembrane transporter activity"/>
    <property type="evidence" value="ECO:0007669"/>
    <property type="project" value="InterPro"/>
</dbReference>
<sequence>VAGLIGAALFYGDSMITPAISVLSAVEGLEIAFDGLEHWTVPLALIVLIGLFLIQKHGTARIGILFGPVMVLWFGALAALGVYGVIQQPEVLQAMNPVWAVRFFSSHPGIGVAILGATVLALTGAEALYAD</sequence>
<proteinExistence type="inferred from homology"/>
<keyword evidence="2" id="KW-0472">Membrane</keyword>
<dbReference type="Proteomes" id="UP000268313">
    <property type="component" value="Unassembled WGS sequence"/>
</dbReference>
<dbReference type="PANTHER" id="PTHR30540:SF79">
    <property type="entry name" value="LOW AFFINITY POTASSIUM TRANSPORT SYSTEM PROTEIN KUP"/>
    <property type="match status" value="1"/>
</dbReference>
<feature type="transmembrane region" description="Helical" evidence="2">
    <location>
        <begin position="62"/>
        <end position="86"/>
    </location>
</feature>